<reference evidence="2 3" key="1">
    <citation type="submission" date="2019-05" db="EMBL/GenBank/DDBJ databases">
        <title>Mikania micrantha, genome provides insights into the molecular mechanism of rapid growth.</title>
        <authorList>
            <person name="Liu B."/>
        </authorList>
    </citation>
    <scope>NUCLEOTIDE SEQUENCE [LARGE SCALE GENOMIC DNA]</scope>
    <source>
        <strain evidence="2">NLD-2019</strain>
        <tissue evidence="2">Leaf</tissue>
    </source>
</reference>
<dbReference type="AlphaFoldDB" id="A0A5N6NCI6"/>
<dbReference type="InterPro" id="IPR027417">
    <property type="entry name" value="P-loop_NTPase"/>
</dbReference>
<dbReference type="PANTHER" id="PTHR10887">
    <property type="entry name" value="DNA2/NAM7 HELICASE FAMILY"/>
    <property type="match status" value="1"/>
</dbReference>
<dbReference type="OrthoDB" id="6513042at2759"/>
<dbReference type="PANTHER" id="PTHR10887:SF522">
    <property type="entry name" value="P-LOOP CONTAINING NUCLEOSIDE TRIPHOSPHATE HYDROLASES SUPERFAMILY PROTEIN"/>
    <property type="match status" value="1"/>
</dbReference>
<accession>A0A5N6NCI6</accession>
<dbReference type="Gene3D" id="3.40.50.300">
    <property type="entry name" value="P-loop containing nucleotide triphosphate hydrolases"/>
    <property type="match status" value="1"/>
</dbReference>
<dbReference type="Pfam" id="PF13087">
    <property type="entry name" value="AAA_12"/>
    <property type="match status" value="1"/>
</dbReference>
<gene>
    <name evidence="2" type="ORF">E3N88_22800</name>
</gene>
<proteinExistence type="predicted"/>
<feature type="domain" description="DNA2/NAM7 helicase-like C-terminal" evidence="1">
    <location>
        <begin position="104"/>
        <end position="163"/>
    </location>
</feature>
<comment type="caution">
    <text evidence="2">The sequence shown here is derived from an EMBL/GenBank/DDBJ whole genome shotgun (WGS) entry which is preliminary data.</text>
</comment>
<evidence type="ECO:0000313" key="3">
    <source>
        <dbReference type="Proteomes" id="UP000326396"/>
    </source>
</evidence>
<sequence>MPGIKGKMVINFLPYEYGMQAGTDSDYLGFERSRTREDIVVKPLKLIPVEPPVPSSVSNLEPFLESFTPSVSSQHKDTGFADFEADTDDQINELCKRGKLAAAKNLLSKMLDQNIPPEQRVRSVDGFQGSEEDVIIISTVRCNSKGSVGFLSNYQRTNMALTQTMCKEMFDWYWAALSSTDVILSREHKKHDYMEVVKNRYKHLLKTHALAEASKQGKLAQTYHGESIEKRKSNGELIVPQEAHQRRYGADRAINTESTTIITGYGYFRTCYGDESTREMVNVGENRARNGVTDCPESRKEGKFQSMEFWTRREEIFSVQPSFSSLLIVWIIPEIISASLDRCSTIRTSSD</sequence>
<name>A0A5N6NCI6_9ASTR</name>
<evidence type="ECO:0000259" key="1">
    <source>
        <dbReference type="Pfam" id="PF13087"/>
    </source>
</evidence>
<evidence type="ECO:0000313" key="2">
    <source>
        <dbReference type="EMBL" id="KAD4585199.1"/>
    </source>
</evidence>
<organism evidence="2 3">
    <name type="scientific">Mikania micrantha</name>
    <name type="common">bitter vine</name>
    <dbReference type="NCBI Taxonomy" id="192012"/>
    <lineage>
        <taxon>Eukaryota</taxon>
        <taxon>Viridiplantae</taxon>
        <taxon>Streptophyta</taxon>
        <taxon>Embryophyta</taxon>
        <taxon>Tracheophyta</taxon>
        <taxon>Spermatophyta</taxon>
        <taxon>Magnoliopsida</taxon>
        <taxon>eudicotyledons</taxon>
        <taxon>Gunneridae</taxon>
        <taxon>Pentapetalae</taxon>
        <taxon>asterids</taxon>
        <taxon>campanulids</taxon>
        <taxon>Asterales</taxon>
        <taxon>Asteraceae</taxon>
        <taxon>Asteroideae</taxon>
        <taxon>Heliantheae alliance</taxon>
        <taxon>Eupatorieae</taxon>
        <taxon>Mikania</taxon>
    </lineage>
</organism>
<dbReference type="InterPro" id="IPR041679">
    <property type="entry name" value="DNA2/NAM7-like_C"/>
</dbReference>
<dbReference type="InterPro" id="IPR045055">
    <property type="entry name" value="DNA2/NAM7-like"/>
</dbReference>
<dbReference type="EMBL" id="SZYD01000012">
    <property type="protein sequence ID" value="KAD4585199.1"/>
    <property type="molecule type" value="Genomic_DNA"/>
</dbReference>
<keyword evidence="3" id="KW-1185">Reference proteome</keyword>
<protein>
    <recommendedName>
        <fullName evidence="1">DNA2/NAM7 helicase-like C-terminal domain-containing protein</fullName>
    </recommendedName>
</protein>
<dbReference type="Proteomes" id="UP000326396">
    <property type="component" value="Linkage Group LG2"/>
</dbReference>